<dbReference type="Proteomes" id="UP000287022">
    <property type="component" value="Unassembled WGS sequence"/>
</dbReference>
<name>A0A432Z7N6_9GAMM</name>
<dbReference type="EMBL" id="PIQE01000001">
    <property type="protein sequence ID" value="RUO73897.1"/>
    <property type="molecule type" value="Genomic_DNA"/>
</dbReference>
<dbReference type="RefSeq" id="WP_026862231.1">
    <property type="nucleotide sequence ID" value="NZ_PIQE01000001.1"/>
</dbReference>
<reference evidence="2" key="1">
    <citation type="journal article" date="2018" name="Front. Microbiol.">
        <title>Genome-Based Analysis Reveals the Taxonomy and Diversity of the Family Idiomarinaceae.</title>
        <authorList>
            <person name="Liu Y."/>
            <person name="Lai Q."/>
            <person name="Shao Z."/>
        </authorList>
    </citation>
    <scope>NUCLEOTIDE SEQUENCE [LARGE SCALE GENOMIC DNA]</scope>
    <source>
        <strain evidence="2">c121</strain>
    </source>
</reference>
<dbReference type="InterPro" id="IPR027396">
    <property type="entry name" value="DsrEFH-like"/>
</dbReference>
<keyword evidence="2" id="KW-1185">Reference proteome</keyword>
<organism evidence="1 2">
    <name type="scientific">Pseudidiomarina sediminum</name>
    <dbReference type="NCBI Taxonomy" id="431675"/>
    <lineage>
        <taxon>Bacteria</taxon>
        <taxon>Pseudomonadati</taxon>
        <taxon>Pseudomonadota</taxon>
        <taxon>Gammaproteobacteria</taxon>
        <taxon>Alteromonadales</taxon>
        <taxon>Idiomarinaceae</taxon>
        <taxon>Pseudidiomarina</taxon>
    </lineage>
</organism>
<comment type="caution">
    <text evidence="1">The sequence shown here is derived from an EMBL/GenBank/DDBJ whole genome shotgun (WGS) entry which is preliminary data.</text>
</comment>
<proteinExistence type="predicted"/>
<dbReference type="AlphaFoldDB" id="A0A432Z7N6"/>
<evidence type="ECO:0000313" key="1">
    <source>
        <dbReference type="EMBL" id="RUO73897.1"/>
    </source>
</evidence>
<dbReference type="Gene3D" id="3.40.1260.10">
    <property type="entry name" value="DsrEFH-like"/>
    <property type="match status" value="1"/>
</dbReference>
<evidence type="ECO:0000313" key="2">
    <source>
        <dbReference type="Proteomes" id="UP000287022"/>
    </source>
</evidence>
<sequence>MTIYIVQTHAPEHPSSWHGQDMLLALATLELNPQLVLLGDALDHWRVSKDVVRHNRSLQKRYGLLELYDCPAPLLASDPLTAETGNADDWIGDYHPLTYADIAARLALSDKVMRF</sequence>
<gene>
    <name evidence="1" type="ORF">CWI80_00580</name>
</gene>
<dbReference type="STRING" id="1122124.GCA_000423165_01280"/>
<accession>A0A432Z7N6</accession>
<protein>
    <recommendedName>
        <fullName evidence="3">Sulfurtransferase complex subunit TusC</fullName>
    </recommendedName>
</protein>
<dbReference type="SUPFAM" id="SSF75169">
    <property type="entry name" value="DsrEFH-like"/>
    <property type="match status" value="1"/>
</dbReference>
<evidence type="ECO:0008006" key="3">
    <source>
        <dbReference type="Google" id="ProtNLM"/>
    </source>
</evidence>